<protein>
    <recommendedName>
        <fullName evidence="4">Secreted protein</fullName>
    </recommendedName>
</protein>
<dbReference type="EMBL" id="JARXVH010000024">
    <property type="protein sequence ID" value="MDH6221637.1"/>
    <property type="molecule type" value="Genomic_DNA"/>
</dbReference>
<name>A0ABT6LZB2_9ACTN</name>
<feature type="signal peptide" evidence="1">
    <location>
        <begin position="1"/>
        <end position="29"/>
    </location>
</feature>
<evidence type="ECO:0008006" key="4">
    <source>
        <dbReference type="Google" id="ProtNLM"/>
    </source>
</evidence>
<evidence type="ECO:0000313" key="3">
    <source>
        <dbReference type="Proteomes" id="UP001160499"/>
    </source>
</evidence>
<gene>
    <name evidence="2" type="ORF">M2283_008984</name>
</gene>
<comment type="caution">
    <text evidence="2">The sequence shown here is derived from an EMBL/GenBank/DDBJ whole genome shotgun (WGS) entry which is preliminary data.</text>
</comment>
<keyword evidence="1" id="KW-0732">Signal</keyword>
<organism evidence="2 3">
    <name type="scientific">Streptomyces pseudovenezuelae</name>
    <dbReference type="NCBI Taxonomy" id="67350"/>
    <lineage>
        <taxon>Bacteria</taxon>
        <taxon>Bacillati</taxon>
        <taxon>Actinomycetota</taxon>
        <taxon>Actinomycetes</taxon>
        <taxon>Kitasatosporales</taxon>
        <taxon>Streptomycetaceae</taxon>
        <taxon>Streptomyces</taxon>
        <taxon>Streptomyces aurantiacus group</taxon>
    </lineage>
</organism>
<evidence type="ECO:0000256" key="1">
    <source>
        <dbReference type="SAM" id="SignalP"/>
    </source>
</evidence>
<proteinExistence type="predicted"/>
<feature type="chain" id="PRO_5046272241" description="Secreted protein" evidence="1">
    <location>
        <begin position="30"/>
        <end position="159"/>
    </location>
</feature>
<sequence length="159" mass="16749">MRDKRSLPGLIGALVVVLAALFGAGPAQAADSPSGHYLMLPTAPHSAAARSAVAHSPGISPAANKVVHVAVGDGVACDSGNFCTAVWDPTTNDWKVFFLFQCALYSLSYWNGDGYYANSQTGGAVAIVYGQSGNELVRAPVEPVTYLYNWDPAWSIRNC</sequence>
<evidence type="ECO:0000313" key="2">
    <source>
        <dbReference type="EMBL" id="MDH6221637.1"/>
    </source>
</evidence>
<dbReference type="RefSeq" id="WP_280882339.1">
    <property type="nucleotide sequence ID" value="NZ_JARXVH010000024.1"/>
</dbReference>
<keyword evidence="3" id="KW-1185">Reference proteome</keyword>
<reference evidence="2 3" key="1">
    <citation type="submission" date="2023-04" db="EMBL/GenBank/DDBJ databases">
        <title>Forest soil microbial communities from Buena Vista Peninsula, Colon Province, Panama.</title>
        <authorList>
            <person name="Bouskill N."/>
        </authorList>
    </citation>
    <scope>NUCLEOTIDE SEQUENCE [LARGE SCALE GENOMIC DNA]</scope>
    <source>
        <strain evidence="2 3">GGS1</strain>
    </source>
</reference>
<accession>A0ABT6LZB2</accession>
<dbReference type="Proteomes" id="UP001160499">
    <property type="component" value="Unassembled WGS sequence"/>
</dbReference>